<keyword evidence="1" id="KW-1133">Transmembrane helix</keyword>
<keyword evidence="1" id="KW-0812">Transmembrane</keyword>
<feature type="transmembrane region" description="Helical" evidence="1">
    <location>
        <begin position="15"/>
        <end position="36"/>
    </location>
</feature>
<dbReference type="AlphaFoldDB" id="A0AAV5AY74"/>
<accession>A0AAV5AY74</accession>
<evidence type="ECO:0000313" key="2">
    <source>
        <dbReference type="EMBL" id="GJM50911.1"/>
    </source>
</evidence>
<dbReference type="InterPro" id="IPR010699">
    <property type="entry name" value="DUF1275"/>
</dbReference>
<evidence type="ECO:0000313" key="4">
    <source>
        <dbReference type="Proteomes" id="UP001207736"/>
    </source>
</evidence>
<dbReference type="PANTHER" id="PTHR37314:SF4">
    <property type="entry name" value="UPF0700 TRANSMEMBRANE PROTEIN YOAK"/>
    <property type="match status" value="1"/>
</dbReference>
<dbReference type="RefSeq" id="WP_264847224.1">
    <property type="nucleotide sequence ID" value="NZ_BPMA01000044.1"/>
</dbReference>
<sequence>MFHHQGKNRTPKENLQIAVVLSFVAGMVNVAGFLSFGELTTNVTGHFAHFIRDFSEYQFWKGVVYFVYIVSFLIGSFVSGWLIESAYHHRRYSIYLRPTLLECSLLVLVVLLSYSNWFISKDIMACILLFAMGVQNSFVTRISHSVVRTTHLTGLITDLGIEVSQMLYLRRNNYAANEKKIKSNIRLRLFIILFFFFGGITSGYLYFIKNLKINVLLIAVAILLVGLFYDNFRLTYLKSKRRYKHKWKHTIQKQRRKAKTRIYRTFSHKGKRTYINME</sequence>
<feature type="transmembrane region" description="Helical" evidence="1">
    <location>
        <begin position="189"/>
        <end position="207"/>
    </location>
</feature>
<evidence type="ECO:0000313" key="5">
    <source>
        <dbReference type="Proteomes" id="UP001208692"/>
    </source>
</evidence>
<gene>
    <name evidence="2" type="ORF">RCZ15_18840</name>
    <name evidence="3" type="ORF">RCZ16_20710</name>
</gene>
<feature type="transmembrane region" description="Helical" evidence="1">
    <location>
        <begin position="213"/>
        <end position="232"/>
    </location>
</feature>
<feature type="transmembrane region" description="Helical" evidence="1">
    <location>
        <begin position="95"/>
        <end position="112"/>
    </location>
</feature>
<dbReference type="PANTHER" id="PTHR37314">
    <property type="entry name" value="SLR0142 PROTEIN"/>
    <property type="match status" value="1"/>
</dbReference>
<keyword evidence="5" id="KW-1185">Reference proteome</keyword>
<dbReference type="Pfam" id="PF06912">
    <property type="entry name" value="DUF1275"/>
    <property type="match status" value="1"/>
</dbReference>
<proteinExistence type="predicted"/>
<feature type="transmembrane region" description="Helical" evidence="1">
    <location>
        <begin position="63"/>
        <end position="83"/>
    </location>
</feature>
<reference evidence="2 5" key="1">
    <citation type="submission" date="2021-11" db="EMBL/GenBank/DDBJ databases">
        <title>Draft genome sequence of Capnocytophaga sp. strain KC07075 isolated from cat oral cavity.</title>
        <authorList>
            <person name="Suzuki M."/>
            <person name="Imaoka K."/>
            <person name="Kimura M."/>
            <person name="Morikawa S."/>
            <person name="Maeda K."/>
        </authorList>
    </citation>
    <scope>NUCLEOTIDE SEQUENCE</scope>
    <source>
        <strain evidence="2">KC07075</strain>
        <strain evidence="3 5">KC07079</strain>
    </source>
</reference>
<evidence type="ECO:0000313" key="3">
    <source>
        <dbReference type="EMBL" id="GJM53755.1"/>
    </source>
</evidence>
<protein>
    <recommendedName>
        <fullName evidence="6">DUF1275 domain-containing protein</fullName>
    </recommendedName>
</protein>
<keyword evidence="1" id="KW-0472">Membrane</keyword>
<dbReference type="EMBL" id="BQKB01000049">
    <property type="protein sequence ID" value="GJM53755.1"/>
    <property type="molecule type" value="Genomic_DNA"/>
</dbReference>
<evidence type="ECO:0008006" key="6">
    <source>
        <dbReference type="Google" id="ProtNLM"/>
    </source>
</evidence>
<dbReference type="Proteomes" id="UP001207736">
    <property type="component" value="Unassembled WGS sequence"/>
</dbReference>
<organism evidence="2 4">
    <name type="scientific">Capnocytophaga catalasegens</name>
    <dbReference type="NCBI Taxonomy" id="1004260"/>
    <lineage>
        <taxon>Bacteria</taxon>
        <taxon>Pseudomonadati</taxon>
        <taxon>Bacteroidota</taxon>
        <taxon>Flavobacteriia</taxon>
        <taxon>Flavobacteriales</taxon>
        <taxon>Flavobacteriaceae</taxon>
        <taxon>Capnocytophaga</taxon>
    </lineage>
</organism>
<dbReference type="Proteomes" id="UP001208692">
    <property type="component" value="Unassembled WGS sequence"/>
</dbReference>
<dbReference type="EMBL" id="BQKA01000034">
    <property type="protein sequence ID" value="GJM50911.1"/>
    <property type="molecule type" value="Genomic_DNA"/>
</dbReference>
<evidence type="ECO:0000256" key="1">
    <source>
        <dbReference type="SAM" id="Phobius"/>
    </source>
</evidence>
<name>A0AAV5AY74_9FLAO</name>
<comment type="caution">
    <text evidence="2">The sequence shown here is derived from an EMBL/GenBank/DDBJ whole genome shotgun (WGS) entry which is preliminary data.</text>
</comment>